<sequence>MIFMDKKAIGRKIQSIRLNLGMNTREFGEEILNSSDSLVSRWEKGKSVPRQDRLKRIAELGNITVDELVTTLDYQSLYEQEKQKNIKNDARIIGQRIKNIRRSKGLSMREFGEYFGAQSGVVSNWENAKQTPNRKRLKQIAEFAGITVEELTDSIDYKQLYELECNRAESLQNEIDNLKLQIDLLKRGD</sequence>
<reference evidence="4 5" key="1">
    <citation type="journal article" date="2009" name="J. Bacteriol.">
        <title>Complete genome sequence of Macrococcus caseolyticus strain JCSCS5402, reflecting the ancestral genome of the human-pathogenic staphylococci.</title>
        <authorList>
            <person name="Baba T."/>
            <person name="Kuwahara-Arai K."/>
            <person name="Uchiyama I."/>
            <person name="Takeuchi F."/>
            <person name="Ito T."/>
            <person name="Hiramatsu K."/>
        </authorList>
    </citation>
    <scope>NUCLEOTIDE SEQUENCE [LARGE SCALE GENOMIC DNA]</scope>
    <source>
        <strain evidence="4 5">JCSC5402</strain>
    </source>
</reference>
<dbReference type="CDD" id="cd00093">
    <property type="entry name" value="HTH_XRE"/>
    <property type="match status" value="2"/>
</dbReference>
<dbReference type="EMBL" id="AP009484">
    <property type="protein sequence ID" value="BAH17651.1"/>
    <property type="molecule type" value="Genomic_DNA"/>
</dbReference>
<dbReference type="InterPro" id="IPR001387">
    <property type="entry name" value="Cro/C1-type_HTH"/>
</dbReference>
<evidence type="ECO:0000256" key="2">
    <source>
        <dbReference type="SAM" id="Coils"/>
    </source>
</evidence>
<name>B9EBP0_MACCJ</name>
<dbReference type="HOGENOM" id="CLU_1178330_0_0_9"/>
<feature type="coiled-coil region" evidence="2">
    <location>
        <begin position="161"/>
        <end position="188"/>
    </location>
</feature>
<protein>
    <recommendedName>
        <fullName evidence="3">HTH cro/C1-type domain-containing protein</fullName>
    </recommendedName>
</protein>
<dbReference type="Gene3D" id="1.10.260.40">
    <property type="entry name" value="lambda repressor-like DNA-binding domains"/>
    <property type="match status" value="2"/>
</dbReference>
<dbReference type="KEGG" id="mcl:MCCL_0944"/>
<dbReference type="SMART" id="SM00530">
    <property type="entry name" value="HTH_XRE"/>
    <property type="match status" value="2"/>
</dbReference>
<accession>B9EBP0</accession>
<keyword evidence="2" id="KW-0175">Coiled coil</keyword>
<evidence type="ECO:0000313" key="4">
    <source>
        <dbReference type="EMBL" id="BAH17651.1"/>
    </source>
</evidence>
<dbReference type="PANTHER" id="PTHR46558:SF11">
    <property type="entry name" value="HTH-TYPE TRANSCRIPTIONAL REGULATOR XRE"/>
    <property type="match status" value="1"/>
</dbReference>
<dbReference type="SUPFAM" id="SSF47413">
    <property type="entry name" value="lambda repressor-like DNA-binding domains"/>
    <property type="match status" value="2"/>
</dbReference>
<dbReference type="PROSITE" id="PS50943">
    <property type="entry name" value="HTH_CROC1"/>
    <property type="match status" value="2"/>
</dbReference>
<dbReference type="Pfam" id="PF01381">
    <property type="entry name" value="HTH_3"/>
    <property type="match status" value="2"/>
</dbReference>
<keyword evidence="1" id="KW-0238">DNA-binding</keyword>
<feature type="domain" description="HTH cro/C1-type" evidence="3">
    <location>
        <begin position="97"/>
        <end position="151"/>
    </location>
</feature>
<dbReference type="GO" id="GO:0003677">
    <property type="term" value="F:DNA binding"/>
    <property type="evidence" value="ECO:0007669"/>
    <property type="project" value="UniProtKB-KW"/>
</dbReference>
<dbReference type="InterPro" id="IPR010982">
    <property type="entry name" value="Lambda_DNA-bd_dom_sf"/>
</dbReference>
<dbReference type="AlphaFoldDB" id="B9EBP0"/>
<feature type="domain" description="HTH cro/C1-type" evidence="3">
    <location>
        <begin position="13"/>
        <end position="68"/>
    </location>
</feature>
<organism evidence="4 5">
    <name type="scientific">Macrococcus caseolyticus (strain JCSC5402)</name>
    <name type="common">Macrococcoides caseolyticum</name>
    <dbReference type="NCBI Taxonomy" id="458233"/>
    <lineage>
        <taxon>Bacteria</taxon>
        <taxon>Bacillati</taxon>
        <taxon>Bacillota</taxon>
        <taxon>Bacilli</taxon>
        <taxon>Bacillales</taxon>
        <taxon>Staphylococcaceae</taxon>
        <taxon>Macrococcoides</taxon>
    </lineage>
</organism>
<dbReference type="STRING" id="458233.MCCL_0944"/>
<dbReference type="PANTHER" id="PTHR46558">
    <property type="entry name" value="TRACRIPTIONAL REGULATORY PROTEIN-RELATED-RELATED"/>
    <property type="match status" value="1"/>
</dbReference>
<evidence type="ECO:0000256" key="1">
    <source>
        <dbReference type="ARBA" id="ARBA00023125"/>
    </source>
</evidence>
<evidence type="ECO:0000313" key="5">
    <source>
        <dbReference type="Proteomes" id="UP000001383"/>
    </source>
</evidence>
<evidence type="ECO:0000259" key="3">
    <source>
        <dbReference type="PROSITE" id="PS50943"/>
    </source>
</evidence>
<dbReference type="eggNOG" id="COG2944">
    <property type="taxonomic scope" value="Bacteria"/>
</dbReference>
<proteinExistence type="predicted"/>
<gene>
    <name evidence="4" type="ordered locus">MCCL_0944</name>
</gene>
<dbReference type="Proteomes" id="UP000001383">
    <property type="component" value="Chromosome"/>
</dbReference>